<dbReference type="Pfam" id="PF00392">
    <property type="entry name" value="GntR"/>
    <property type="match status" value="1"/>
</dbReference>
<dbReference type="SUPFAM" id="SSF46785">
    <property type="entry name" value="Winged helix' DNA-binding domain"/>
    <property type="match status" value="1"/>
</dbReference>
<evidence type="ECO:0000256" key="3">
    <source>
        <dbReference type="ARBA" id="ARBA00023163"/>
    </source>
</evidence>
<dbReference type="InterPro" id="IPR000524">
    <property type="entry name" value="Tscrpt_reg_HTH_GntR"/>
</dbReference>
<dbReference type="PRINTS" id="PR00035">
    <property type="entry name" value="HTHGNTR"/>
</dbReference>
<keyword evidence="1" id="KW-0805">Transcription regulation</keyword>
<dbReference type="EMBL" id="CP026114">
    <property type="protein sequence ID" value="AUT66872.1"/>
    <property type="molecule type" value="Genomic_DNA"/>
</dbReference>
<organism evidence="5 6">
    <name type="scientific">Paraburkholderia terrae</name>
    <dbReference type="NCBI Taxonomy" id="311230"/>
    <lineage>
        <taxon>Bacteria</taxon>
        <taxon>Pseudomonadati</taxon>
        <taxon>Pseudomonadota</taxon>
        <taxon>Betaproteobacteria</taxon>
        <taxon>Burkholderiales</taxon>
        <taxon>Burkholderiaceae</taxon>
        <taxon>Paraburkholderia</taxon>
    </lineage>
</organism>
<reference evidence="5 6" key="1">
    <citation type="submission" date="2018-01" db="EMBL/GenBank/DDBJ databases">
        <title>Species boundaries and ecological features among Paraburkholderia terrae DSMZ17804T, P. hospita DSMZ17164T and P. caribensis DSMZ13236T.</title>
        <authorList>
            <person name="Pratama A.A."/>
        </authorList>
    </citation>
    <scope>NUCLEOTIDE SEQUENCE [LARGE SCALE GENOMIC DNA]</scope>
    <source>
        <strain evidence="5 6">DSM 17804</strain>
    </source>
</reference>
<dbReference type="PANTHER" id="PTHR43537">
    <property type="entry name" value="TRANSCRIPTIONAL REGULATOR, GNTR FAMILY"/>
    <property type="match status" value="1"/>
</dbReference>
<dbReference type="KEGG" id="pter:C2L65_44315"/>
<dbReference type="PROSITE" id="PS50949">
    <property type="entry name" value="HTH_GNTR"/>
    <property type="match status" value="1"/>
</dbReference>
<dbReference type="SMART" id="SM00345">
    <property type="entry name" value="HTH_GNTR"/>
    <property type="match status" value="1"/>
</dbReference>
<dbReference type="GO" id="GO:0003677">
    <property type="term" value="F:DNA binding"/>
    <property type="evidence" value="ECO:0007669"/>
    <property type="project" value="UniProtKB-KW"/>
</dbReference>
<dbReference type="Proteomes" id="UP000243502">
    <property type="component" value="Chromosome 4"/>
</dbReference>
<protein>
    <submittedName>
        <fullName evidence="5">FadR family transcriptional regulator</fullName>
    </submittedName>
</protein>
<dbReference type="Gene3D" id="1.10.10.10">
    <property type="entry name" value="Winged helix-like DNA-binding domain superfamily/Winged helix DNA-binding domain"/>
    <property type="match status" value="1"/>
</dbReference>
<dbReference type="CDD" id="cd07377">
    <property type="entry name" value="WHTH_GntR"/>
    <property type="match status" value="1"/>
</dbReference>
<dbReference type="Pfam" id="PF07729">
    <property type="entry name" value="FCD"/>
    <property type="match status" value="1"/>
</dbReference>
<name>A0A2I8F5C6_9BURK</name>
<feature type="domain" description="HTH gntR-type" evidence="4">
    <location>
        <begin position="51"/>
        <end position="121"/>
    </location>
</feature>
<evidence type="ECO:0000313" key="6">
    <source>
        <dbReference type="Proteomes" id="UP000243502"/>
    </source>
</evidence>
<dbReference type="SMART" id="SM00895">
    <property type="entry name" value="FCD"/>
    <property type="match status" value="1"/>
</dbReference>
<gene>
    <name evidence="5" type="ORF">C2L65_44315</name>
</gene>
<evidence type="ECO:0000313" key="5">
    <source>
        <dbReference type="EMBL" id="AUT66872.1"/>
    </source>
</evidence>
<dbReference type="SUPFAM" id="SSF48008">
    <property type="entry name" value="GntR ligand-binding domain-like"/>
    <property type="match status" value="1"/>
</dbReference>
<dbReference type="OrthoDB" id="9028214at2"/>
<keyword evidence="2" id="KW-0238">DNA-binding</keyword>
<dbReference type="AlphaFoldDB" id="A0A2I8F5C6"/>
<proteinExistence type="predicted"/>
<dbReference type="InterPro" id="IPR036388">
    <property type="entry name" value="WH-like_DNA-bd_sf"/>
</dbReference>
<evidence type="ECO:0000256" key="1">
    <source>
        <dbReference type="ARBA" id="ARBA00023015"/>
    </source>
</evidence>
<keyword evidence="3" id="KW-0804">Transcription</keyword>
<accession>A0A2I8F5C6</accession>
<dbReference type="PANTHER" id="PTHR43537:SF5">
    <property type="entry name" value="UXU OPERON TRANSCRIPTIONAL REGULATOR"/>
    <property type="match status" value="1"/>
</dbReference>
<dbReference type="InterPro" id="IPR036390">
    <property type="entry name" value="WH_DNA-bd_sf"/>
</dbReference>
<dbReference type="InterPro" id="IPR011711">
    <property type="entry name" value="GntR_C"/>
</dbReference>
<sequence length="311" mass="35142">MNWIVYTQIPGVKRQRDYPDIPFLPIKINGVGQLEARTTRVYPTVQLKQQVKRADMVTEDIKRLITQRNLKPGDKLPNERDLQELFLVSKSTTREALKSLEVQGLITVSPGPGGGATIREVPLDRTLQLVQNYLFFKDISMKDIYNARRLLEPELAAGAVPFITDEQLDALEANIEACAPAAKETASLVRQRQADLDFHDILAMANPDPFLRFICQMINELLRRLVVFSSDTPIDEHEKFGAANVHCHSEILAAIRTRDAQRVRELMREHMDEAAGFVARLNGRLDGRLFLDSEMAGTPSRMPPRRNSADS</sequence>
<evidence type="ECO:0000259" key="4">
    <source>
        <dbReference type="PROSITE" id="PS50949"/>
    </source>
</evidence>
<dbReference type="Gene3D" id="1.20.120.530">
    <property type="entry name" value="GntR ligand-binding domain-like"/>
    <property type="match status" value="1"/>
</dbReference>
<dbReference type="GO" id="GO:0003700">
    <property type="term" value="F:DNA-binding transcription factor activity"/>
    <property type="evidence" value="ECO:0007669"/>
    <property type="project" value="InterPro"/>
</dbReference>
<dbReference type="InterPro" id="IPR008920">
    <property type="entry name" value="TF_FadR/GntR_C"/>
</dbReference>
<evidence type="ECO:0000256" key="2">
    <source>
        <dbReference type="ARBA" id="ARBA00023125"/>
    </source>
</evidence>